<accession>A0ACB7FIB7</accession>
<evidence type="ECO:0000313" key="1">
    <source>
        <dbReference type="EMBL" id="KAG8013758.1"/>
    </source>
</evidence>
<sequence>VLSSKALHEQLSIIMGALTKAAVAEICEVVDEGYAVLQLEITRSHKENEDLRKKLHLIESIVVRGSGGGKAAAEALDYVQVLDGLRGRLRDYVQVLDGLRGRHRDYVQVLDSLRGRHRDYVQVLDGLRGRLRDYVQVLDSLRGRHRDYIQVLDGLRGRHRD</sequence>
<dbReference type="Proteomes" id="UP000805704">
    <property type="component" value="Chromosome 10"/>
</dbReference>
<feature type="non-terminal residue" evidence="1">
    <location>
        <position position="161"/>
    </location>
</feature>
<evidence type="ECO:0000313" key="2">
    <source>
        <dbReference type="Proteomes" id="UP000805704"/>
    </source>
</evidence>
<comment type="caution">
    <text evidence="1">The sequence shown here is derived from an EMBL/GenBank/DDBJ whole genome shotgun (WGS) entry which is preliminary data.</text>
</comment>
<proteinExistence type="predicted"/>
<organism evidence="1 2">
    <name type="scientific">Nibea albiflora</name>
    <name type="common">Yellow drum</name>
    <name type="synonym">Corvina albiflora</name>
    <dbReference type="NCBI Taxonomy" id="240163"/>
    <lineage>
        <taxon>Eukaryota</taxon>
        <taxon>Metazoa</taxon>
        <taxon>Chordata</taxon>
        <taxon>Craniata</taxon>
        <taxon>Vertebrata</taxon>
        <taxon>Euteleostomi</taxon>
        <taxon>Actinopterygii</taxon>
        <taxon>Neopterygii</taxon>
        <taxon>Teleostei</taxon>
        <taxon>Neoteleostei</taxon>
        <taxon>Acanthomorphata</taxon>
        <taxon>Eupercaria</taxon>
        <taxon>Sciaenidae</taxon>
        <taxon>Nibea</taxon>
    </lineage>
</organism>
<gene>
    <name evidence="1" type="ORF">GBF38_015889</name>
</gene>
<name>A0ACB7FIB7_NIBAL</name>
<reference evidence="1" key="1">
    <citation type="submission" date="2020-04" db="EMBL/GenBank/DDBJ databases">
        <title>A chromosome-scale assembly and high-density genetic map of the yellow drum (Nibea albiflora) genome.</title>
        <authorList>
            <person name="Xu D."/>
            <person name="Zhang W."/>
            <person name="Chen R."/>
            <person name="Tan P."/>
            <person name="Wang L."/>
            <person name="Song H."/>
            <person name="Tian L."/>
            <person name="Zhu Q."/>
            <person name="Wang B."/>
        </authorList>
    </citation>
    <scope>NUCLEOTIDE SEQUENCE</scope>
    <source>
        <strain evidence="1">ZJHYS-2018</strain>
    </source>
</reference>
<dbReference type="EMBL" id="CM024798">
    <property type="protein sequence ID" value="KAG8013758.1"/>
    <property type="molecule type" value="Genomic_DNA"/>
</dbReference>
<protein>
    <submittedName>
        <fullName evidence="1">Uncharacterized protein</fullName>
    </submittedName>
</protein>
<keyword evidence="2" id="KW-1185">Reference proteome</keyword>
<feature type="non-terminal residue" evidence="1">
    <location>
        <position position="1"/>
    </location>
</feature>